<sequence length="191" mass="21624">MVCFCIGAFFSKLFHKRHQKSIQRQAEKDAQIKVDEETKLNTGMNARIEAITEPGPLMREITQEEYDRGVINYRDYEPITITVNNVHGVTHIQEIINFNPSIPSNEVENPNRTETTVKELSSGYKEIVKEVEDGNMAISKELGDRKSLQMVEGNHTVITKKLSATESLEMLAIDMDGTETRITWQGVITPA</sequence>
<proteinExistence type="predicted"/>
<dbReference type="EMBL" id="PQXJ01000601">
    <property type="protein sequence ID" value="TGO46230.1"/>
    <property type="molecule type" value="Genomic_DNA"/>
</dbReference>
<keyword evidence="2" id="KW-1185">Reference proteome</keyword>
<organism evidence="1 2">
    <name type="scientific">Botryotinia narcissicola</name>
    <dbReference type="NCBI Taxonomy" id="278944"/>
    <lineage>
        <taxon>Eukaryota</taxon>
        <taxon>Fungi</taxon>
        <taxon>Dikarya</taxon>
        <taxon>Ascomycota</taxon>
        <taxon>Pezizomycotina</taxon>
        <taxon>Leotiomycetes</taxon>
        <taxon>Helotiales</taxon>
        <taxon>Sclerotiniaceae</taxon>
        <taxon>Botryotinia</taxon>
    </lineage>
</organism>
<reference evidence="1 2" key="1">
    <citation type="submission" date="2017-12" db="EMBL/GenBank/DDBJ databases">
        <title>Comparative genomics of Botrytis spp.</title>
        <authorList>
            <person name="Valero-Jimenez C.A."/>
            <person name="Tapia P."/>
            <person name="Veloso J."/>
            <person name="Silva-Moreno E."/>
            <person name="Staats M."/>
            <person name="Valdes J.H."/>
            <person name="Van Kan J.A.L."/>
        </authorList>
    </citation>
    <scope>NUCLEOTIDE SEQUENCE [LARGE SCALE GENOMIC DNA]</scope>
    <source>
        <strain evidence="1 2">MUCL2120</strain>
    </source>
</reference>
<evidence type="ECO:0000313" key="1">
    <source>
        <dbReference type="EMBL" id="TGO46230.1"/>
    </source>
</evidence>
<comment type="caution">
    <text evidence="1">The sequence shown here is derived from an EMBL/GenBank/DDBJ whole genome shotgun (WGS) entry which is preliminary data.</text>
</comment>
<dbReference type="AlphaFoldDB" id="A0A4Z1HHI4"/>
<name>A0A4Z1HHI4_9HELO</name>
<accession>A0A4Z1HHI4</accession>
<dbReference type="OrthoDB" id="3520350at2759"/>
<dbReference type="Proteomes" id="UP000297452">
    <property type="component" value="Unassembled WGS sequence"/>
</dbReference>
<protein>
    <submittedName>
        <fullName evidence="1">Uncharacterized protein</fullName>
    </submittedName>
</protein>
<evidence type="ECO:0000313" key="2">
    <source>
        <dbReference type="Proteomes" id="UP000297452"/>
    </source>
</evidence>
<gene>
    <name evidence="1" type="ORF">BOTNAR_0601g00030</name>
</gene>